<feature type="region of interest" description="Disordered" evidence="1">
    <location>
        <begin position="436"/>
        <end position="773"/>
    </location>
</feature>
<dbReference type="PROSITE" id="PS51212">
    <property type="entry name" value="WSC"/>
    <property type="match status" value="2"/>
</dbReference>
<proteinExistence type="predicted"/>
<dbReference type="AlphaFoldDB" id="A0AAV9XGL3"/>
<feature type="chain" id="PRO_5043597676" description="WSC domain-containing protein" evidence="2">
    <location>
        <begin position="21"/>
        <end position="923"/>
    </location>
</feature>
<feature type="domain" description="WSC" evidence="3">
    <location>
        <begin position="178"/>
        <end position="294"/>
    </location>
</feature>
<keyword evidence="2" id="KW-0732">Signal</keyword>
<name>A0AAV9XGL3_9PEZI</name>
<comment type="caution">
    <text evidence="4">The sequence shown here is derived from an EMBL/GenBank/DDBJ whole genome shotgun (WGS) entry which is preliminary data.</text>
</comment>
<evidence type="ECO:0000313" key="4">
    <source>
        <dbReference type="EMBL" id="KAK6540747.1"/>
    </source>
</evidence>
<dbReference type="Pfam" id="PF01822">
    <property type="entry name" value="WSC"/>
    <property type="match status" value="2"/>
</dbReference>
<dbReference type="InterPro" id="IPR002889">
    <property type="entry name" value="WSC_carb-bd"/>
</dbReference>
<feature type="compositionally biased region" description="Low complexity" evidence="1">
    <location>
        <begin position="569"/>
        <end position="592"/>
    </location>
</feature>
<keyword evidence="5" id="KW-1185">Reference proteome</keyword>
<feature type="signal peptide" evidence="2">
    <location>
        <begin position="1"/>
        <end position="20"/>
    </location>
</feature>
<reference evidence="4 5" key="1">
    <citation type="submission" date="2019-10" db="EMBL/GenBank/DDBJ databases">
        <authorList>
            <person name="Palmer J.M."/>
        </authorList>
    </citation>
    <scope>NUCLEOTIDE SEQUENCE [LARGE SCALE GENOMIC DNA]</scope>
    <source>
        <strain evidence="4 5">TWF694</strain>
    </source>
</reference>
<feature type="compositionally biased region" description="Polar residues" evidence="1">
    <location>
        <begin position="701"/>
        <end position="716"/>
    </location>
</feature>
<feature type="compositionally biased region" description="Low complexity" evidence="1">
    <location>
        <begin position="489"/>
        <end position="512"/>
    </location>
</feature>
<organism evidence="4 5">
    <name type="scientific">Orbilia ellipsospora</name>
    <dbReference type="NCBI Taxonomy" id="2528407"/>
    <lineage>
        <taxon>Eukaryota</taxon>
        <taxon>Fungi</taxon>
        <taxon>Dikarya</taxon>
        <taxon>Ascomycota</taxon>
        <taxon>Pezizomycotina</taxon>
        <taxon>Orbiliomycetes</taxon>
        <taxon>Orbiliales</taxon>
        <taxon>Orbiliaceae</taxon>
        <taxon>Orbilia</taxon>
    </lineage>
</organism>
<feature type="domain" description="WSC" evidence="3">
    <location>
        <begin position="53"/>
        <end position="165"/>
    </location>
</feature>
<evidence type="ECO:0000256" key="2">
    <source>
        <dbReference type="SAM" id="SignalP"/>
    </source>
</evidence>
<feature type="region of interest" description="Disordered" evidence="1">
    <location>
        <begin position="899"/>
        <end position="923"/>
    </location>
</feature>
<protein>
    <recommendedName>
        <fullName evidence="3">WSC domain-containing protein</fullName>
    </recommendedName>
</protein>
<evidence type="ECO:0000256" key="1">
    <source>
        <dbReference type="SAM" id="MobiDB-lite"/>
    </source>
</evidence>
<gene>
    <name evidence="4" type="ORF">TWF694_008138</name>
</gene>
<accession>A0AAV9XGL3</accession>
<sequence length="923" mass="96361">MRVISFIAASAIAFTTTVLAIPADVIPRNSFSLEKRTYPPTWYFPPYNGTFTPWKPVGCYAGESPLTYNTGMCSCQNAAWTPAAGAMPFSMEKCFAYCKSAGFRYAGIKGNSAAKSCWCGNGISDDDKLSTTSKCDVPCGDGEGGKDYDINQCGGATTYTIYKDPCYKDYDADTEITKYEYVGCFWYYDGTILGYWIGTVSDNLSVDSCIEHCAGKGFAYAGMAASGGTPPSGNQCWCGGKIAQAQIDRHKAYPADNNQCTTLCSASAKVQWSISKDDYQYCGGPWYMSIYFNANLAESETCEAGPPKVTITQTTPGPTPGTSTIPGTSTDTVVITVSQEKTTVTVTTPGPTDGTTTKTGEKTDSVIITTPAEHDTTTITTPGDKPGTTTKTGPSTDTVIITTPAEHETVTVTTPGPSDGTTTKTGSKTDTVIITTPTEGPSDTPDHATVTITTPGPTDGTTTKTGSKTDTVIITTPTEGPSDTPDHATVTVTTPGPSDGTTTKTGSKTDTVIITTPTEGPSDTPDHATVTVTTPGPSDGTTTKTGSKTDTVIITTPTEGPSDTPDHATVTVTTPGPSDGTTTKTGSKTDTVIITTPTEGPSDTPDHPTVTVTTPGSTPGTTTKTGPSTDTVIITTPTGGPSHATVTVTTPGPSDGTTTKTGPSTDTVIITTPTEGPSPTDTPETPTGKVTITITTPGPKSGTTTIPGSKTDTVIITTPGGPSPQSEHPTTTITTPGSTPGTTTKTGPSTDTVVVTTPTGSPSSTQPATPMETPGNTCCLMAQPSRNDLKNGIKYPLWGIGTSPVTSTDQKSITLTRLTGINTNCRTSYKWTIEEFQAACWNGCMEQQKKCTLVYAKQKVCTGNGRNKRCFSSSDLRRQCDDQYSACKSANDKKKSAFKDAMSKCGKPQEQDPEDDGGYYRKW</sequence>
<evidence type="ECO:0000259" key="3">
    <source>
        <dbReference type="PROSITE" id="PS51212"/>
    </source>
</evidence>
<feature type="region of interest" description="Disordered" evidence="1">
    <location>
        <begin position="375"/>
        <end position="396"/>
    </location>
</feature>
<dbReference type="SMART" id="SM00321">
    <property type="entry name" value="WSC"/>
    <property type="match status" value="2"/>
</dbReference>
<feature type="compositionally biased region" description="Low complexity" evidence="1">
    <location>
        <begin position="449"/>
        <end position="473"/>
    </location>
</feature>
<dbReference type="Proteomes" id="UP001365542">
    <property type="component" value="Unassembled WGS sequence"/>
</dbReference>
<feature type="compositionally biased region" description="Low complexity" evidence="1">
    <location>
        <begin position="729"/>
        <end position="770"/>
    </location>
</feature>
<feature type="compositionally biased region" description="Low complexity" evidence="1">
    <location>
        <begin position="645"/>
        <end position="668"/>
    </location>
</feature>
<feature type="compositionally biased region" description="Low complexity" evidence="1">
    <location>
        <begin position="377"/>
        <end position="396"/>
    </location>
</feature>
<feature type="compositionally biased region" description="Low complexity" evidence="1">
    <location>
        <begin position="685"/>
        <end position="700"/>
    </location>
</feature>
<feature type="compositionally biased region" description="Basic and acidic residues" evidence="1">
    <location>
        <begin position="899"/>
        <end position="910"/>
    </location>
</feature>
<dbReference type="EMBL" id="JAVHJO010000004">
    <property type="protein sequence ID" value="KAK6540747.1"/>
    <property type="molecule type" value="Genomic_DNA"/>
</dbReference>
<feature type="compositionally biased region" description="Polar residues" evidence="1">
    <location>
        <begin position="669"/>
        <end position="684"/>
    </location>
</feature>
<feature type="compositionally biased region" description="Low complexity" evidence="1">
    <location>
        <begin position="601"/>
        <end position="632"/>
    </location>
</feature>
<evidence type="ECO:0000313" key="5">
    <source>
        <dbReference type="Proteomes" id="UP001365542"/>
    </source>
</evidence>
<feature type="compositionally biased region" description="Low complexity" evidence="1">
    <location>
        <begin position="529"/>
        <end position="552"/>
    </location>
</feature>